<evidence type="ECO:0000313" key="2">
    <source>
        <dbReference type="Proteomes" id="UP000676336"/>
    </source>
</evidence>
<dbReference type="InterPro" id="IPR035309">
    <property type="entry name" value="PSME4"/>
</dbReference>
<dbReference type="Proteomes" id="UP000676336">
    <property type="component" value="Unassembled WGS sequence"/>
</dbReference>
<protein>
    <submittedName>
        <fullName evidence="1">Uncharacterized protein</fullName>
    </submittedName>
</protein>
<dbReference type="GO" id="GO:0070628">
    <property type="term" value="F:proteasome binding"/>
    <property type="evidence" value="ECO:0007669"/>
    <property type="project" value="InterPro"/>
</dbReference>
<dbReference type="AlphaFoldDB" id="A0A8S3JA96"/>
<dbReference type="GO" id="GO:0010499">
    <property type="term" value="P:proteasomal ubiquitin-independent protein catabolic process"/>
    <property type="evidence" value="ECO:0007669"/>
    <property type="project" value="TreeGrafter"/>
</dbReference>
<dbReference type="GO" id="GO:0016504">
    <property type="term" value="F:peptidase activator activity"/>
    <property type="evidence" value="ECO:0007669"/>
    <property type="project" value="InterPro"/>
</dbReference>
<dbReference type="PANTHER" id="PTHR32170">
    <property type="entry name" value="PROTEASOME ACTIVATOR COMPLEX SUBUNIT 4"/>
    <property type="match status" value="1"/>
</dbReference>
<reference evidence="1" key="1">
    <citation type="submission" date="2021-02" db="EMBL/GenBank/DDBJ databases">
        <authorList>
            <person name="Nowell W R."/>
        </authorList>
    </citation>
    <scope>NUCLEOTIDE SEQUENCE</scope>
</reference>
<dbReference type="SUPFAM" id="SSF48371">
    <property type="entry name" value="ARM repeat"/>
    <property type="match status" value="1"/>
</dbReference>
<dbReference type="GO" id="GO:0005829">
    <property type="term" value="C:cytosol"/>
    <property type="evidence" value="ECO:0007669"/>
    <property type="project" value="TreeGrafter"/>
</dbReference>
<sequence>LCEIEGIVANHDVVEDTLTSSRMWVAMSYFHPHSLDALIDQLETVSTSCKWHARRAAIEFVQNLVFSNLFNSRPYAKRLNSLVLKYLFNEQLEVRTIASLTLSGFYQCGYIELTREDLIG</sequence>
<accession>A0A8S3JA96</accession>
<proteinExistence type="predicted"/>
<name>A0A8S3JA96_9BILA</name>
<dbReference type="Gene3D" id="1.25.10.10">
    <property type="entry name" value="Leucine-rich Repeat Variant"/>
    <property type="match status" value="1"/>
</dbReference>
<gene>
    <name evidence="1" type="ORF">SMN809_LOCUS79951</name>
</gene>
<evidence type="ECO:0000313" key="1">
    <source>
        <dbReference type="EMBL" id="CAF5216258.1"/>
    </source>
</evidence>
<feature type="non-terminal residue" evidence="1">
    <location>
        <position position="1"/>
    </location>
</feature>
<dbReference type="PANTHER" id="PTHR32170:SF3">
    <property type="entry name" value="PROTEASOME ACTIVATOR COMPLEX SUBUNIT 4"/>
    <property type="match status" value="1"/>
</dbReference>
<dbReference type="InterPro" id="IPR011989">
    <property type="entry name" value="ARM-like"/>
</dbReference>
<comment type="caution">
    <text evidence="1">The sequence shown here is derived from an EMBL/GenBank/DDBJ whole genome shotgun (WGS) entry which is preliminary data.</text>
</comment>
<organism evidence="1 2">
    <name type="scientific">Rotaria magnacalcarata</name>
    <dbReference type="NCBI Taxonomy" id="392030"/>
    <lineage>
        <taxon>Eukaryota</taxon>
        <taxon>Metazoa</taxon>
        <taxon>Spiralia</taxon>
        <taxon>Gnathifera</taxon>
        <taxon>Rotifera</taxon>
        <taxon>Eurotatoria</taxon>
        <taxon>Bdelloidea</taxon>
        <taxon>Philodinida</taxon>
        <taxon>Philodinidae</taxon>
        <taxon>Rotaria</taxon>
    </lineage>
</organism>
<dbReference type="InterPro" id="IPR016024">
    <property type="entry name" value="ARM-type_fold"/>
</dbReference>
<dbReference type="EMBL" id="CAJOBI010343938">
    <property type="protein sequence ID" value="CAF5216258.1"/>
    <property type="molecule type" value="Genomic_DNA"/>
</dbReference>
<dbReference type="GO" id="GO:0005634">
    <property type="term" value="C:nucleus"/>
    <property type="evidence" value="ECO:0007669"/>
    <property type="project" value="TreeGrafter"/>
</dbReference>